<dbReference type="Gene3D" id="3.90.25.10">
    <property type="entry name" value="UDP-galactose 4-epimerase, domain 1"/>
    <property type="match status" value="1"/>
</dbReference>
<evidence type="ECO:0000313" key="13">
    <source>
        <dbReference type="EMBL" id="TFV99025.1"/>
    </source>
</evidence>
<dbReference type="EC" id="5.1.3.2" evidence="5"/>
<evidence type="ECO:0000256" key="5">
    <source>
        <dbReference type="ARBA" id="ARBA00013189"/>
    </source>
</evidence>
<evidence type="ECO:0000256" key="3">
    <source>
        <dbReference type="ARBA" id="ARBA00004947"/>
    </source>
</evidence>
<keyword evidence="9" id="KW-0119">Carbohydrate metabolism</keyword>
<accession>A0A4Y9R6E3</accession>
<evidence type="ECO:0000256" key="4">
    <source>
        <dbReference type="ARBA" id="ARBA00007637"/>
    </source>
</evidence>
<dbReference type="AlphaFoldDB" id="A0A4Y9R6E3"/>
<gene>
    <name evidence="13" type="primary">galE</name>
    <name evidence="13" type="ORF">E4M00_05885</name>
</gene>
<dbReference type="InterPro" id="IPR001509">
    <property type="entry name" value="Epimerase_deHydtase"/>
</dbReference>
<evidence type="ECO:0000256" key="1">
    <source>
        <dbReference type="ARBA" id="ARBA00000083"/>
    </source>
</evidence>
<evidence type="ECO:0000256" key="10">
    <source>
        <dbReference type="ARBA" id="ARBA00031367"/>
    </source>
</evidence>
<evidence type="ECO:0000256" key="2">
    <source>
        <dbReference type="ARBA" id="ARBA00001911"/>
    </source>
</evidence>
<dbReference type="GO" id="GO:0003978">
    <property type="term" value="F:UDP-glucose 4-epimerase activity"/>
    <property type="evidence" value="ECO:0007669"/>
    <property type="project" value="UniProtKB-EC"/>
</dbReference>
<keyword evidence="8 13" id="KW-0413">Isomerase</keyword>
<dbReference type="SUPFAM" id="SSF51735">
    <property type="entry name" value="NAD(P)-binding Rossmann-fold domains"/>
    <property type="match status" value="1"/>
</dbReference>
<keyword evidence="14" id="KW-1185">Reference proteome</keyword>
<evidence type="ECO:0000259" key="12">
    <source>
        <dbReference type="Pfam" id="PF01370"/>
    </source>
</evidence>
<sequence>MTVMVTGGAGYIGAHVVRLLNEAGVPVVVVDDLSSGIASRVSGVPLVELDVAASGAADAISAAMTQYAVDAVIHFAARKQVGESVGSPVWYFQQNVGGLANVLAAAEQTGVERFVFSSSAAVYGMTGDHPVTEDAPLSPINPYGETKLAGEWLLRDAARAFGLRTVSLRYFNVAGAGWSDLGDPQVLNLLTIVLDRIAEGGVPTVFGTDFDTEDGSGVRDYVHVLDIATAHIDALEYLGRDERQYDVFNVGRGEGVSVLDVIAAVSAETGRDITPVIAEARAGDPARVIADATRLRSETGWTAEYGFDEIIASAVDAASGRPIDPPHG</sequence>
<evidence type="ECO:0000313" key="14">
    <source>
        <dbReference type="Proteomes" id="UP000298127"/>
    </source>
</evidence>
<keyword evidence="7" id="KW-0520">NAD</keyword>
<evidence type="ECO:0000256" key="9">
    <source>
        <dbReference type="ARBA" id="ARBA00023277"/>
    </source>
</evidence>
<reference evidence="13 14" key="1">
    <citation type="journal article" date="2018" name="J. Microbiol.">
        <title>Leifsonia flava sp. nov., a novel actinobacterium isolated from the rhizosphere of Aquilegia viridiflora.</title>
        <authorList>
            <person name="Cai Y."/>
            <person name="Tao W.Z."/>
            <person name="Ma Y.J."/>
            <person name="Cheng J."/>
            <person name="Zhang M.Y."/>
            <person name="Zhang Y.X."/>
        </authorList>
    </citation>
    <scope>NUCLEOTIDE SEQUENCE [LARGE SCALE GENOMIC DNA]</scope>
    <source>
        <strain evidence="13 14">SYP-B2174</strain>
    </source>
</reference>
<evidence type="ECO:0000256" key="11">
    <source>
        <dbReference type="ARBA" id="ARBA00033067"/>
    </source>
</evidence>
<dbReference type="InterPro" id="IPR036291">
    <property type="entry name" value="NAD(P)-bd_dom_sf"/>
</dbReference>
<dbReference type="Gene3D" id="3.40.50.720">
    <property type="entry name" value="NAD(P)-binding Rossmann-like Domain"/>
    <property type="match status" value="1"/>
</dbReference>
<dbReference type="EMBL" id="SPQZ01000002">
    <property type="protein sequence ID" value="TFV99025.1"/>
    <property type="molecule type" value="Genomic_DNA"/>
</dbReference>
<dbReference type="PRINTS" id="PR01713">
    <property type="entry name" value="NUCEPIMERASE"/>
</dbReference>
<dbReference type="PANTHER" id="PTHR43725">
    <property type="entry name" value="UDP-GLUCOSE 4-EPIMERASE"/>
    <property type="match status" value="1"/>
</dbReference>
<dbReference type="UniPathway" id="UPA00214"/>
<feature type="domain" description="NAD-dependent epimerase/dehydratase" evidence="12">
    <location>
        <begin position="3"/>
        <end position="251"/>
    </location>
</feature>
<dbReference type="GO" id="GO:0033499">
    <property type="term" value="P:galactose catabolic process via UDP-galactose, Leloir pathway"/>
    <property type="evidence" value="ECO:0007669"/>
    <property type="project" value="TreeGrafter"/>
</dbReference>
<proteinExistence type="inferred from homology"/>
<comment type="catalytic activity">
    <reaction evidence="1">
        <text>UDP-alpha-D-glucose = UDP-alpha-D-galactose</text>
        <dbReference type="Rhea" id="RHEA:22168"/>
        <dbReference type="ChEBI" id="CHEBI:58885"/>
        <dbReference type="ChEBI" id="CHEBI:66914"/>
        <dbReference type="EC" id="5.1.3.2"/>
    </reaction>
</comment>
<dbReference type="PANTHER" id="PTHR43725:SF53">
    <property type="entry name" value="UDP-ARABINOSE 4-EPIMERASE 1"/>
    <property type="match status" value="1"/>
</dbReference>
<evidence type="ECO:0000256" key="7">
    <source>
        <dbReference type="ARBA" id="ARBA00023027"/>
    </source>
</evidence>
<dbReference type="NCBIfam" id="TIGR01179">
    <property type="entry name" value="galE"/>
    <property type="match status" value="1"/>
</dbReference>
<evidence type="ECO:0000256" key="8">
    <source>
        <dbReference type="ARBA" id="ARBA00023235"/>
    </source>
</evidence>
<comment type="similarity">
    <text evidence="4">Belongs to the NAD(P)-dependent epimerase/dehydratase family.</text>
</comment>
<comment type="pathway">
    <text evidence="3">Carbohydrate metabolism; galactose metabolism.</text>
</comment>
<dbReference type="RefSeq" id="WP_135119521.1">
    <property type="nucleotide sequence ID" value="NZ_SPQZ01000002.1"/>
</dbReference>
<comment type="caution">
    <text evidence="13">The sequence shown here is derived from an EMBL/GenBank/DDBJ whole genome shotgun (WGS) entry which is preliminary data.</text>
</comment>
<dbReference type="Pfam" id="PF01370">
    <property type="entry name" value="Epimerase"/>
    <property type="match status" value="1"/>
</dbReference>
<comment type="cofactor">
    <cofactor evidence="2">
        <name>NAD(+)</name>
        <dbReference type="ChEBI" id="CHEBI:57540"/>
    </cofactor>
</comment>
<evidence type="ECO:0000256" key="6">
    <source>
        <dbReference type="ARBA" id="ARBA00018569"/>
    </source>
</evidence>
<name>A0A4Y9R6E3_9MICO</name>
<dbReference type="Proteomes" id="UP000298127">
    <property type="component" value="Unassembled WGS sequence"/>
</dbReference>
<protein>
    <recommendedName>
        <fullName evidence="6">UDP-glucose 4-epimerase</fullName>
        <ecNumber evidence="5">5.1.3.2</ecNumber>
    </recommendedName>
    <alternativeName>
        <fullName evidence="11">Galactowaldenase</fullName>
    </alternativeName>
    <alternativeName>
        <fullName evidence="10">UDP-galactose 4-epimerase</fullName>
    </alternativeName>
</protein>
<dbReference type="InterPro" id="IPR005886">
    <property type="entry name" value="UDP_G4E"/>
</dbReference>
<organism evidence="13 14">
    <name type="scientific">Orlajensenia leifsoniae</name>
    <dbReference type="NCBI Taxonomy" id="2561933"/>
    <lineage>
        <taxon>Bacteria</taxon>
        <taxon>Bacillati</taxon>
        <taxon>Actinomycetota</taxon>
        <taxon>Actinomycetes</taxon>
        <taxon>Micrococcales</taxon>
        <taxon>Microbacteriaceae</taxon>
        <taxon>Orlajensenia</taxon>
    </lineage>
</organism>